<dbReference type="EMBL" id="BJYU01000120">
    <property type="protein sequence ID" value="GEO17710.1"/>
    <property type="molecule type" value="Genomic_DNA"/>
</dbReference>
<evidence type="ECO:0000313" key="3">
    <source>
        <dbReference type="EMBL" id="GEO17710.1"/>
    </source>
</evidence>
<dbReference type="InterPro" id="IPR050697">
    <property type="entry name" value="Adenylyl/Guanylyl_Cyclase_3/4"/>
</dbReference>
<dbReference type="SMART" id="SM00028">
    <property type="entry name" value="TPR"/>
    <property type="match status" value="3"/>
</dbReference>
<dbReference type="PANTHER" id="PTHR43081:SF19">
    <property type="entry name" value="PH-SENSITIVE ADENYLATE CYCLASE RV1264"/>
    <property type="match status" value="1"/>
</dbReference>
<comment type="caution">
    <text evidence="3">The sequence shown here is derived from an EMBL/GenBank/DDBJ whole genome shotgun (WGS) entry which is preliminary data.</text>
</comment>
<protein>
    <submittedName>
        <fullName evidence="3">Guanylyl cyclase</fullName>
    </submittedName>
</protein>
<proteinExistence type="predicted"/>
<dbReference type="PROSITE" id="PS50005">
    <property type="entry name" value="TPR"/>
    <property type="match status" value="1"/>
</dbReference>
<dbReference type="InterPro" id="IPR019734">
    <property type="entry name" value="TPR_rpt"/>
</dbReference>
<sequence>MGSQHRVERKLAAILAADVEGYSRLMQADEDGTLETLTACREIMDRLIAGHGGRIANTAGDSVLAEFPSVVDAVRCAVAVQEALADAERGYPEGRRVRFRIGVHMGDVIVRAGDLFGDGVNIAARLQALASPGGVCISGEAHRCVRRILALAYTDLGHRTVRNIEDPIRIFAIGPTTGMSMLSDTTPLSLPDKPSIAVLPFATMGGCPDQDYLSDGICEEITTTLSRLHGFFVIARSSAFTYKGKPSNVQQVSRELGVRYVLEGSVRRAGDRVRIGVHLADAVAGTEVWAERYERALVDLFALQDEITASIVTAVEPQLYAAESARLQHKPPGSLDAWGCFIQALPHMWRLRREDNRAALNLLEDALRLDPIYARALGLHAWLSLWNAHTGWSAGGLQAVLAPAAEEALTTVSLARDDPWARLALGFAYMFQRAHEDAVEELHLALDLNPNFSLAHACLGLTLAYGGKGTAAVAHLDTATRISPRDPFFSVYAGVYAFAHFMAGSYGAGLDWARRSVRLSPDFPGHWRAVALSAAALEHWEEAKSAVAAARRLQPGYSVAWVEKASPLVHAWDRERYCAILRPVGLPEE</sequence>
<dbReference type="SMART" id="SM00044">
    <property type="entry name" value="CYCc"/>
    <property type="match status" value="1"/>
</dbReference>
<name>A0A512C0J3_9HYPH</name>
<dbReference type="Proteomes" id="UP000321085">
    <property type="component" value="Unassembled WGS sequence"/>
</dbReference>
<dbReference type="InterPro" id="IPR029787">
    <property type="entry name" value="Nucleotide_cyclase"/>
</dbReference>
<dbReference type="Pfam" id="PF00211">
    <property type="entry name" value="Guanylate_cyc"/>
    <property type="match status" value="1"/>
</dbReference>
<dbReference type="InterPro" id="IPR001054">
    <property type="entry name" value="A/G_cyclase"/>
</dbReference>
<gene>
    <name evidence="3" type="ORF">MAE02_54060</name>
</gene>
<dbReference type="Gene3D" id="3.30.70.1230">
    <property type="entry name" value="Nucleotide cyclase"/>
    <property type="match status" value="1"/>
</dbReference>
<dbReference type="GO" id="GO:0035556">
    <property type="term" value="P:intracellular signal transduction"/>
    <property type="evidence" value="ECO:0007669"/>
    <property type="project" value="InterPro"/>
</dbReference>
<dbReference type="SUPFAM" id="SSF48452">
    <property type="entry name" value="TPR-like"/>
    <property type="match status" value="1"/>
</dbReference>
<organism evidence="3 4">
    <name type="scientific">Microvirga aerophila</name>
    <dbReference type="NCBI Taxonomy" id="670291"/>
    <lineage>
        <taxon>Bacteria</taxon>
        <taxon>Pseudomonadati</taxon>
        <taxon>Pseudomonadota</taxon>
        <taxon>Alphaproteobacteria</taxon>
        <taxon>Hyphomicrobiales</taxon>
        <taxon>Methylobacteriaceae</taxon>
        <taxon>Microvirga</taxon>
    </lineage>
</organism>
<dbReference type="Gene3D" id="3.40.50.10070">
    <property type="entry name" value="TolB, N-terminal domain"/>
    <property type="match status" value="1"/>
</dbReference>
<dbReference type="SUPFAM" id="SSF55073">
    <property type="entry name" value="Nucleotide cyclase"/>
    <property type="match status" value="1"/>
</dbReference>
<feature type="repeat" description="TPR" evidence="1">
    <location>
        <begin position="419"/>
        <end position="452"/>
    </location>
</feature>
<evidence type="ECO:0000256" key="1">
    <source>
        <dbReference type="PROSITE-ProRule" id="PRU00339"/>
    </source>
</evidence>
<accession>A0A512C0J3</accession>
<dbReference type="RefSeq" id="WP_147022592.1">
    <property type="nucleotide sequence ID" value="NZ_BJYU01000120.1"/>
</dbReference>
<evidence type="ECO:0000259" key="2">
    <source>
        <dbReference type="PROSITE" id="PS50125"/>
    </source>
</evidence>
<dbReference type="InterPro" id="IPR011990">
    <property type="entry name" value="TPR-like_helical_dom_sf"/>
</dbReference>
<dbReference type="GO" id="GO:0006171">
    <property type="term" value="P:cAMP biosynthetic process"/>
    <property type="evidence" value="ECO:0007669"/>
    <property type="project" value="TreeGrafter"/>
</dbReference>
<dbReference type="PANTHER" id="PTHR43081">
    <property type="entry name" value="ADENYLATE CYCLASE, TERMINAL-DIFFERENTIATION SPECIFIC-RELATED"/>
    <property type="match status" value="1"/>
</dbReference>
<dbReference type="AlphaFoldDB" id="A0A512C0J3"/>
<keyword evidence="4" id="KW-1185">Reference proteome</keyword>
<evidence type="ECO:0000313" key="4">
    <source>
        <dbReference type="Proteomes" id="UP000321085"/>
    </source>
</evidence>
<dbReference type="PROSITE" id="PS50125">
    <property type="entry name" value="GUANYLATE_CYCLASE_2"/>
    <property type="match status" value="1"/>
</dbReference>
<feature type="domain" description="Guanylate cyclase" evidence="2">
    <location>
        <begin position="13"/>
        <end position="127"/>
    </location>
</feature>
<dbReference type="Gene3D" id="1.25.40.10">
    <property type="entry name" value="Tetratricopeptide repeat domain"/>
    <property type="match status" value="2"/>
</dbReference>
<dbReference type="CDD" id="cd07302">
    <property type="entry name" value="CHD"/>
    <property type="match status" value="1"/>
</dbReference>
<reference evidence="3 4" key="1">
    <citation type="submission" date="2019-07" db="EMBL/GenBank/DDBJ databases">
        <title>Whole genome shotgun sequence of Microvirga aerophila NBRC 106136.</title>
        <authorList>
            <person name="Hosoyama A."/>
            <person name="Uohara A."/>
            <person name="Ohji S."/>
            <person name="Ichikawa N."/>
        </authorList>
    </citation>
    <scope>NUCLEOTIDE SEQUENCE [LARGE SCALE GENOMIC DNA]</scope>
    <source>
        <strain evidence="3 4">NBRC 106136</strain>
    </source>
</reference>
<dbReference type="GO" id="GO:0004016">
    <property type="term" value="F:adenylate cyclase activity"/>
    <property type="evidence" value="ECO:0007669"/>
    <property type="project" value="UniProtKB-ARBA"/>
</dbReference>
<keyword evidence="1" id="KW-0802">TPR repeat</keyword>